<name>A0A5J4NLW5_9TREM</name>
<evidence type="ECO:0000313" key="3">
    <source>
        <dbReference type="Proteomes" id="UP000324629"/>
    </source>
</evidence>
<keyword evidence="3" id="KW-1185">Reference proteome</keyword>
<reference evidence="2 3" key="1">
    <citation type="journal article" date="2019" name="Gigascience">
        <title>Whole-genome sequence of the oriental lung fluke Paragonimus westermani.</title>
        <authorList>
            <person name="Oey H."/>
            <person name="Zakrzewski M."/>
            <person name="Narain K."/>
            <person name="Devi K.R."/>
            <person name="Agatsuma T."/>
            <person name="Nawaratna S."/>
            <person name="Gobert G.N."/>
            <person name="Jones M.K."/>
            <person name="Ragan M.A."/>
            <person name="McManus D.P."/>
            <person name="Krause L."/>
        </authorList>
    </citation>
    <scope>NUCLEOTIDE SEQUENCE [LARGE SCALE GENOMIC DNA]</scope>
    <source>
        <strain evidence="2 3">IND2009</strain>
    </source>
</reference>
<organism evidence="2 3">
    <name type="scientific">Paragonimus westermani</name>
    <dbReference type="NCBI Taxonomy" id="34504"/>
    <lineage>
        <taxon>Eukaryota</taxon>
        <taxon>Metazoa</taxon>
        <taxon>Spiralia</taxon>
        <taxon>Lophotrochozoa</taxon>
        <taxon>Platyhelminthes</taxon>
        <taxon>Trematoda</taxon>
        <taxon>Digenea</taxon>
        <taxon>Plagiorchiida</taxon>
        <taxon>Troglotremata</taxon>
        <taxon>Troglotrematidae</taxon>
        <taxon>Paragonimus</taxon>
    </lineage>
</organism>
<dbReference type="AlphaFoldDB" id="A0A5J4NLW5"/>
<dbReference type="Proteomes" id="UP000324629">
    <property type="component" value="Unassembled WGS sequence"/>
</dbReference>
<feature type="compositionally biased region" description="Polar residues" evidence="1">
    <location>
        <begin position="161"/>
        <end position="172"/>
    </location>
</feature>
<protein>
    <recommendedName>
        <fullName evidence="4">Synapsin</fullName>
    </recommendedName>
</protein>
<feature type="compositionally biased region" description="Polar residues" evidence="1">
    <location>
        <begin position="126"/>
        <end position="139"/>
    </location>
</feature>
<accession>A0A5J4NLW5</accession>
<evidence type="ECO:0000256" key="1">
    <source>
        <dbReference type="SAM" id="MobiDB-lite"/>
    </source>
</evidence>
<gene>
    <name evidence="2" type="ORF">DEA37_0013580</name>
</gene>
<evidence type="ECO:0000313" key="2">
    <source>
        <dbReference type="EMBL" id="KAA3676379.1"/>
    </source>
</evidence>
<dbReference type="EMBL" id="QNGE01002019">
    <property type="protein sequence ID" value="KAA3676379.1"/>
    <property type="molecule type" value="Genomic_DNA"/>
</dbReference>
<evidence type="ECO:0008006" key="4">
    <source>
        <dbReference type="Google" id="ProtNLM"/>
    </source>
</evidence>
<feature type="compositionally biased region" description="Low complexity" evidence="1">
    <location>
        <begin position="95"/>
        <end position="110"/>
    </location>
</feature>
<feature type="compositionally biased region" description="Polar residues" evidence="1">
    <location>
        <begin position="82"/>
        <end position="94"/>
    </location>
</feature>
<proteinExistence type="predicted"/>
<feature type="region of interest" description="Disordered" evidence="1">
    <location>
        <begin position="80"/>
        <end position="173"/>
    </location>
</feature>
<comment type="caution">
    <text evidence="2">The sequence shown here is derived from an EMBL/GenBank/DDBJ whole genome shotgun (WGS) entry which is preliminary data.</text>
</comment>
<sequence length="230" mass="25064">MSRDLFTLQSETQSDLVKQTRSFVMRLERWTIPIMSTPQDIPMKFDGSAASEPTLIKGWGDLQGELADKREQEGFPSFIRFGSTTATSGQSNQPSQTHQTNSIQQQQQQHSYRHQDSQATYGGGASSQTYPQTTIAQERSQARAADEATVGVRKGHGTYPSAPTSPTRTYGGSSAFMGPMGSITGQISSTIMRGFSSAASTAQNITSGKITSTKERHKVLLVIDDSQTDW</sequence>